<evidence type="ECO:0000256" key="1">
    <source>
        <dbReference type="SAM" id="Phobius"/>
    </source>
</evidence>
<protein>
    <submittedName>
        <fullName evidence="2">Uncharacterized protein</fullName>
    </submittedName>
</protein>
<evidence type="ECO:0000313" key="3">
    <source>
        <dbReference type="Proteomes" id="UP000447434"/>
    </source>
</evidence>
<organism evidence="2 3">
    <name type="scientific">Lupinus albus</name>
    <name type="common">White lupine</name>
    <name type="synonym">Lupinus termis</name>
    <dbReference type="NCBI Taxonomy" id="3870"/>
    <lineage>
        <taxon>Eukaryota</taxon>
        <taxon>Viridiplantae</taxon>
        <taxon>Streptophyta</taxon>
        <taxon>Embryophyta</taxon>
        <taxon>Tracheophyta</taxon>
        <taxon>Spermatophyta</taxon>
        <taxon>Magnoliopsida</taxon>
        <taxon>eudicotyledons</taxon>
        <taxon>Gunneridae</taxon>
        <taxon>Pentapetalae</taxon>
        <taxon>rosids</taxon>
        <taxon>fabids</taxon>
        <taxon>Fabales</taxon>
        <taxon>Fabaceae</taxon>
        <taxon>Papilionoideae</taxon>
        <taxon>50 kb inversion clade</taxon>
        <taxon>genistoids sensu lato</taxon>
        <taxon>core genistoids</taxon>
        <taxon>Genisteae</taxon>
        <taxon>Lupinus</taxon>
    </lineage>
</organism>
<sequence length="66" mass="8045">MFYHFFLLTTFNFTFFSIIFLTISNFSMSKNFKHWCYVVLCLHKCCVTKYVNYKLPPMIIHKYIGI</sequence>
<accession>A0A6A4PG84</accession>
<reference evidence="3" key="1">
    <citation type="journal article" date="2020" name="Nat. Commun.">
        <title>Genome sequence of the cluster root forming white lupin.</title>
        <authorList>
            <person name="Hufnagel B."/>
            <person name="Marques A."/>
            <person name="Soriano A."/>
            <person name="Marques L."/>
            <person name="Divol F."/>
            <person name="Doumas P."/>
            <person name="Sallet E."/>
            <person name="Mancinotti D."/>
            <person name="Carrere S."/>
            <person name="Marande W."/>
            <person name="Arribat S."/>
            <person name="Keller J."/>
            <person name="Huneau C."/>
            <person name="Blein T."/>
            <person name="Aime D."/>
            <person name="Laguerre M."/>
            <person name="Taylor J."/>
            <person name="Schubert V."/>
            <person name="Nelson M."/>
            <person name="Geu-Flores F."/>
            <person name="Crespi M."/>
            <person name="Gallardo-Guerrero K."/>
            <person name="Delaux P.-M."/>
            <person name="Salse J."/>
            <person name="Berges H."/>
            <person name="Guyot R."/>
            <person name="Gouzy J."/>
            <person name="Peret B."/>
        </authorList>
    </citation>
    <scope>NUCLEOTIDE SEQUENCE [LARGE SCALE GENOMIC DNA]</scope>
    <source>
        <strain evidence="3">cv. Amiga</strain>
    </source>
</reference>
<keyword evidence="3" id="KW-1185">Reference proteome</keyword>
<dbReference type="EMBL" id="WOCE01000014">
    <property type="protein sequence ID" value="KAE9600476.1"/>
    <property type="molecule type" value="Genomic_DNA"/>
</dbReference>
<keyword evidence="1" id="KW-1133">Transmembrane helix</keyword>
<keyword evidence="1" id="KW-0472">Membrane</keyword>
<dbReference type="AlphaFoldDB" id="A0A6A4PG84"/>
<evidence type="ECO:0000313" key="2">
    <source>
        <dbReference type="EMBL" id="KAE9600476.1"/>
    </source>
</evidence>
<comment type="caution">
    <text evidence="2">The sequence shown here is derived from an EMBL/GenBank/DDBJ whole genome shotgun (WGS) entry which is preliminary data.</text>
</comment>
<proteinExistence type="predicted"/>
<gene>
    <name evidence="2" type="ORF">Lalb_Chr14g0373291</name>
</gene>
<feature type="transmembrane region" description="Helical" evidence="1">
    <location>
        <begin position="6"/>
        <end position="23"/>
    </location>
</feature>
<dbReference type="Proteomes" id="UP000447434">
    <property type="component" value="Chromosome 14"/>
</dbReference>
<keyword evidence="1" id="KW-0812">Transmembrane</keyword>
<name>A0A6A4PG84_LUPAL</name>